<proteinExistence type="predicted"/>
<keyword evidence="3" id="KW-1185">Reference proteome</keyword>
<reference evidence="3" key="1">
    <citation type="journal article" date="2019" name="Int. J. Syst. Evol. Microbiol.">
        <title>The Global Catalogue of Microorganisms (GCM) 10K type strain sequencing project: providing services to taxonomists for standard genome sequencing and annotation.</title>
        <authorList>
            <consortium name="The Broad Institute Genomics Platform"/>
            <consortium name="The Broad Institute Genome Sequencing Center for Infectious Disease"/>
            <person name="Wu L."/>
            <person name="Ma J."/>
        </authorList>
    </citation>
    <scope>NUCLEOTIDE SEQUENCE [LARGE SCALE GENOMIC DNA]</scope>
    <source>
        <strain evidence="3">CGMCC 1.12237</strain>
    </source>
</reference>
<sequence length="350" mass="41443">MTFLQAVILHCLHKVNSERTIYSIFHLLTGKKSSQTIQDGHLYDMLTFFKVLPRLKRQQYDLLIEQLKKQQYIHFPESNLHAVVSNQGQEAYIAFFQKHPFPTFIHGWKFQDASIQMWKRLTLLIQAISHFNYSSTRYYPIQRDPDTATWVKQYILRHKNISQLKEQLYNELFYIFSNDFPEEPNFIIERFSGYEKIGLTGSQIAEKYTMNEIEAYFRYLNCLHYIVEKVASHKDQFSVLFSLIQDVFKQVPFTQSTLYTYNLLNQNYSIDEIARIRQLKVSTIEDHIIEIAYADPHFSITPFIDEHLVKRVSEAANKLGIKKLKPIKECVKESSYFQIRLVLARAGVKR</sequence>
<organism evidence="2 3">
    <name type="scientific">Lederbergia graminis</name>
    <dbReference type="NCBI Taxonomy" id="735518"/>
    <lineage>
        <taxon>Bacteria</taxon>
        <taxon>Bacillati</taxon>
        <taxon>Bacillota</taxon>
        <taxon>Bacilli</taxon>
        <taxon>Bacillales</taxon>
        <taxon>Bacillaceae</taxon>
        <taxon>Lederbergia</taxon>
    </lineage>
</organism>
<protein>
    <submittedName>
        <fullName evidence="2">Helix-turn-helix domain-containing protein</fullName>
    </submittedName>
</protein>
<dbReference type="Proteomes" id="UP001596147">
    <property type="component" value="Unassembled WGS sequence"/>
</dbReference>
<feature type="domain" description="Helicase Helix-turn-helix" evidence="1">
    <location>
        <begin position="257"/>
        <end position="343"/>
    </location>
</feature>
<evidence type="ECO:0000313" key="2">
    <source>
        <dbReference type="EMBL" id="MFC5463252.1"/>
    </source>
</evidence>
<evidence type="ECO:0000313" key="3">
    <source>
        <dbReference type="Proteomes" id="UP001596147"/>
    </source>
</evidence>
<dbReference type="InterPro" id="IPR029491">
    <property type="entry name" value="Helicase_HTH"/>
</dbReference>
<dbReference type="InterPro" id="IPR008308">
    <property type="entry name" value="YpbB-like"/>
</dbReference>
<dbReference type="RefSeq" id="WP_382346498.1">
    <property type="nucleotide sequence ID" value="NZ_JBHSMC010000001.1"/>
</dbReference>
<evidence type="ECO:0000259" key="1">
    <source>
        <dbReference type="Pfam" id="PF14493"/>
    </source>
</evidence>
<accession>A0ABW0LEG1</accession>
<name>A0ABW0LEG1_9BACI</name>
<gene>
    <name evidence="2" type="ORF">ACFPM4_00645</name>
</gene>
<dbReference type="EMBL" id="JBHSMC010000001">
    <property type="protein sequence ID" value="MFC5463252.1"/>
    <property type="molecule type" value="Genomic_DNA"/>
</dbReference>
<dbReference type="Pfam" id="PF14493">
    <property type="entry name" value="HTH_40"/>
    <property type="match status" value="1"/>
</dbReference>
<comment type="caution">
    <text evidence="2">The sequence shown here is derived from an EMBL/GenBank/DDBJ whole genome shotgun (WGS) entry which is preliminary data.</text>
</comment>
<dbReference type="PIRSF" id="PIRSF021350">
    <property type="entry name" value="UCP021350"/>
    <property type="match status" value="1"/>
</dbReference>